<dbReference type="InterPro" id="IPR036823">
    <property type="entry name" value="Ribosomal_uS7_dom_sf"/>
</dbReference>
<evidence type="ECO:0000313" key="6">
    <source>
        <dbReference type="Proteomes" id="UP001143981"/>
    </source>
</evidence>
<dbReference type="AlphaFoldDB" id="A0A9W7Y2D2"/>
<evidence type="ECO:0000259" key="4">
    <source>
        <dbReference type="Pfam" id="PF00177"/>
    </source>
</evidence>
<gene>
    <name evidence="5" type="ORF">LPJ61_005629</name>
</gene>
<organism evidence="5 6">
    <name type="scientific">Coemansia biformis</name>
    <dbReference type="NCBI Taxonomy" id="1286918"/>
    <lineage>
        <taxon>Eukaryota</taxon>
        <taxon>Fungi</taxon>
        <taxon>Fungi incertae sedis</taxon>
        <taxon>Zoopagomycota</taxon>
        <taxon>Kickxellomycotina</taxon>
        <taxon>Kickxellomycetes</taxon>
        <taxon>Kickxellales</taxon>
        <taxon>Kickxellaceae</taxon>
        <taxon>Coemansia</taxon>
    </lineage>
</organism>
<dbReference type="InterPro" id="IPR023798">
    <property type="entry name" value="Ribosomal_uS7_dom"/>
</dbReference>
<evidence type="ECO:0000256" key="1">
    <source>
        <dbReference type="ARBA" id="ARBA00007151"/>
    </source>
</evidence>
<evidence type="ECO:0000313" key="5">
    <source>
        <dbReference type="EMBL" id="KAJ1725626.1"/>
    </source>
</evidence>
<comment type="caution">
    <text evidence="5">The sequence shown here is derived from an EMBL/GenBank/DDBJ whole genome shotgun (WGS) entry which is preliminary data.</text>
</comment>
<evidence type="ECO:0000256" key="2">
    <source>
        <dbReference type="ARBA" id="ARBA00022980"/>
    </source>
</evidence>
<dbReference type="SUPFAM" id="SSF47973">
    <property type="entry name" value="Ribosomal protein S7"/>
    <property type="match status" value="1"/>
</dbReference>
<accession>A0A9W7Y2D2</accession>
<dbReference type="OrthoDB" id="9972728at2759"/>
<dbReference type="Proteomes" id="UP001143981">
    <property type="component" value="Unassembled WGS sequence"/>
</dbReference>
<keyword evidence="2" id="KW-0689">Ribosomal protein</keyword>
<dbReference type="CDD" id="cd14868">
    <property type="entry name" value="uS7_Mitochondria_Fungi"/>
    <property type="match status" value="1"/>
</dbReference>
<sequence length="162" mass="18525">MEVNTRIGMPEPVVSVEDRQRMRLDPLLAQLVNMIMRDGMKMRAERLVQEALLDIRQHTNSDPYRLLSDAINLVSPLMDTRSGRQGSKVVQMPRALNLRQRRRRAIVWLLDAVNRRNESSFSMRLSGELQAIVNGTSGVLEKKLSLHKLVLANRAAITTQRK</sequence>
<protein>
    <recommendedName>
        <fullName evidence="4">Small ribosomal subunit protein uS7 domain-containing protein</fullName>
    </recommendedName>
</protein>
<dbReference type="Pfam" id="PF00177">
    <property type="entry name" value="Ribosomal_S7"/>
    <property type="match status" value="1"/>
</dbReference>
<comment type="similarity">
    <text evidence="1">Belongs to the universal ribosomal protein uS7 family.</text>
</comment>
<dbReference type="PIRSF" id="PIRSF002122">
    <property type="entry name" value="RPS7p_RPS7a_RPS5e_RPS7o"/>
    <property type="match status" value="1"/>
</dbReference>
<dbReference type="GO" id="GO:0005840">
    <property type="term" value="C:ribosome"/>
    <property type="evidence" value="ECO:0007669"/>
    <property type="project" value="UniProtKB-KW"/>
</dbReference>
<evidence type="ECO:0000256" key="3">
    <source>
        <dbReference type="ARBA" id="ARBA00023274"/>
    </source>
</evidence>
<dbReference type="GO" id="GO:0006412">
    <property type="term" value="P:translation"/>
    <property type="evidence" value="ECO:0007669"/>
    <property type="project" value="InterPro"/>
</dbReference>
<name>A0A9W7Y2D2_9FUNG</name>
<dbReference type="InterPro" id="IPR000235">
    <property type="entry name" value="Ribosomal_uS7"/>
</dbReference>
<reference evidence="5" key="1">
    <citation type="submission" date="2022-07" db="EMBL/GenBank/DDBJ databases">
        <title>Phylogenomic reconstructions and comparative analyses of Kickxellomycotina fungi.</title>
        <authorList>
            <person name="Reynolds N.K."/>
            <person name="Stajich J.E."/>
            <person name="Barry K."/>
            <person name="Grigoriev I.V."/>
            <person name="Crous P."/>
            <person name="Smith M.E."/>
        </authorList>
    </citation>
    <scope>NUCLEOTIDE SEQUENCE</scope>
    <source>
        <strain evidence="5">BCRC 34381</strain>
    </source>
</reference>
<dbReference type="Gene3D" id="1.10.455.10">
    <property type="entry name" value="Ribosomal protein S7 domain"/>
    <property type="match status" value="1"/>
</dbReference>
<proteinExistence type="inferred from homology"/>
<dbReference type="InterPro" id="IPR047988">
    <property type="entry name" value="Ribosomal_uS7m_fungi"/>
</dbReference>
<keyword evidence="3" id="KW-0687">Ribonucleoprotein</keyword>
<dbReference type="PANTHER" id="PTHR11205">
    <property type="entry name" value="RIBOSOMAL PROTEIN S7"/>
    <property type="match status" value="1"/>
</dbReference>
<feature type="domain" description="Small ribosomal subunit protein uS7" evidence="4">
    <location>
        <begin position="20"/>
        <end position="154"/>
    </location>
</feature>
<keyword evidence="6" id="KW-1185">Reference proteome</keyword>
<dbReference type="EMBL" id="JANBOI010001991">
    <property type="protein sequence ID" value="KAJ1725626.1"/>
    <property type="molecule type" value="Genomic_DNA"/>
</dbReference>
<dbReference type="GO" id="GO:1990904">
    <property type="term" value="C:ribonucleoprotein complex"/>
    <property type="evidence" value="ECO:0007669"/>
    <property type="project" value="UniProtKB-KW"/>
</dbReference>